<dbReference type="PANTHER" id="PTHR35446:SF3">
    <property type="entry name" value="CMD DOMAIN-CONTAINING PROTEIN"/>
    <property type="match status" value="1"/>
</dbReference>
<sequence length="183" mass="18539">MTRIPAVDPASATGKAGDLLQAVKKKLGVVPNLFRVAAHAPAALEGLLGLSGSLAGGTLSPRTREAVALAVAETNACDYCLSAHTYLGRAAGLSGTDVEAARRGEATDPRLAATLAFAGRLVETRGRVTAADVVAARAAGLDDAALVEVVGHVALNIFTNYLNHVADTEIDFPVVRTGTAAAA</sequence>
<keyword evidence="3" id="KW-1185">Reference proteome</keyword>
<dbReference type="PANTHER" id="PTHR35446">
    <property type="entry name" value="SI:CH211-175M2.5"/>
    <property type="match status" value="1"/>
</dbReference>
<dbReference type="Proteomes" id="UP000294547">
    <property type="component" value="Unassembled WGS sequence"/>
</dbReference>
<evidence type="ECO:0000313" key="3">
    <source>
        <dbReference type="Proteomes" id="UP000294547"/>
    </source>
</evidence>
<gene>
    <name evidence="2" type="ORF">EDD54_1150</name>
</gene>
<dbReference type="InterPro" id="IPR003779">
    <property type="entry name" value="CMD-like"/>
</dbReference>
<feature type="domain" description="Carboxymuconolactone decarboxylase-like" evidence="1">
    <location>
        <begin position="41"/>
        <end position="116"/>
    </location>
</feature>
<dbReference type="Gene3D" id="1.20.1290.10">
    <property type="entry name" value="AhpD-like"/>
    <property type="match status" value="1"/>
</dbReference>
<dbReference type="RefSeq" id="WP_126535738.1">
    <property type="nucleotide sequence ID" value="NZ_BSPM01000008.1"/>
</dbReference>
<dbReference type="EMBL" id="SNXY01000006">
    <property type="protein sequence ID" value="TDP87261.1"/>
    <property type="molecule type" value="Genomic_DNA"/>
</dbReference>
<proteinExistence type="predicted"/>
<comment type="caution">
    <text evidence="2">The sequence shown here is derived from an EMBL/GenBank/DDBJ whole genome shotgun (WGS) entry which is preliminary data.</text>
</comment>
<keyword evidence="2" id="KW-0575">Peroxidase</keyword>
<keyword evidence="2" id="KW-0560">Oxidoreductase</keyword>
<dbReference type="NCBIfam" id="TIGR00778">
    <property type="entry name" value="ahpD_dom"/>
    <property type="match status" value="1"/>
</dbReference>
<dbReference type="AlphaFoldDB" id="A0A4R6RKS5"/>
<evidence type="ECO:0000259" key="1">
    <source>
        <dbReference type="Pfam" id="PF02627"/>
    </source>
</evidence>
<dbReference type="SUPFAM" id="SSF69118">
    <property type="entry name" value="AhpD-like"/>
    <property type="match status" value="1"/>
</dbReference>
<dbReference type="InterPro" id="IPR029032">
    <property type="entry name" value="AhpD-like"/>
</dbReference>
<organism evidence="2 3">
    <name type="scientific">Oharaeibacter diazotrophicus</name>
    <dbReference type="NCBI Taxonomy" id="1920512"/>
    <lineage>
        <taxon>Bacteria</taxon>
        <taxon>Pseudomonadati</taxon>
        <taxon>Pseudomonadota</taxon>
        <taxon>Alphaproteobacteria</taxon>
        <taxon>Hyphomicrobiales</taxon>
        <taxon>Pleomorphomonadaceae</taxon>
        <taxon>Oharaeibacter</taxon>
    </lineage>
</organism>
<reference evidence="2 3" key="1">
    <citation type="submission" date="2019-03" db="EMBL/GenBank/DDBJ databases">
        <title>Genomic Encyclopedia of Type Strains, Phase IV (KMG-IV): sequencing the most valuable type-strain genomes for metagenomic binning, comparative biology and taxonomic classification.</title>
        <authorList>
            <person name="Goeker M."/>
        </authorList>
    </citation>
    <scope>NUCLEOTIDE SEQUENCE [LARGE SCALE GENOMIC DNA]</scope>
    <source>
        <strain evidence="2 3">DSM 102969</strain>
    </source>
</reference>
<dbReference type="Pfam" id="PF02627">
    <property type="entry name" value="CMD"/>
    <property type="match status" value="1"/>
</dbReference>
<protein>
    <submittedName>
        <fullName evidence="2">Putative peroxidase-related enzyme</fullName>
    </submittedName>
</protein>
<evidence type="ECO:0000313" key="2">
    <source>
        <dbReference type="EMBL" id="TDP87261.1"/>
    </source>
</evidence>
<name>A0A4R6RKS5_9HYPH</name>
<accession>A0A4R6RKS5</accession>
<dbReference type="OrthoDB" id="9808310at2"/>
<dbReference type="InterPro" id="IPR004675">
    <property type="entry name" value="AhpD_core"/>
</dbReference>
<dbReference type="GO" id="GO:0051920">
    <property type="term" value="F:peroxiredoxin activity"/>
    <property type="evidence" value="ECO:0007669"/>
    <property type="project" value="InterPro"/>
</dbReference>